<proteinExistence type="predicted"/>
<dbReference type="AlphaFoldDB" id="A0A3B1CNU0"/>
<dbReference type="Pfam" id="PF20068">
    <property type="entry name" value="Amphi-Trp"/>
    <property type="match status" value="1"/>
</dbReference>
<dbReference type="EMBL" id="UOGC01000069">
    <property type="protein sequence ID" value="VAX18387.1"/>
    <property type="molecule type" value="Genomic_DNA"/>
</dbReference>
<accession>A0A3B1CNU0</accession>
<organism evidence="2">
    <name type="scientific">hydrothermal vent metagenome</name>
    <dbReference type="NCBI Taxonomy" id="652676"/>
    <lineage>
        <taxon>unclassified sequences</taxon>
        <taxon>metagenomes</taxon>
        <taxon>ecological metagenomes</taxon>
    </lineage>
</organism>
<dbReference type="NCBIfam" id="TIGR04354">
    <property type="entry name" value="amphi-Trp"/>
    <property type="match status" value="1"/>
</dbReference>
<evidence type="ECO:0000313" key="2">
    <source>
        <dbReference type="EMBL" id="VAX18387.1"/>
    </source>
</evidence>
<gene>
    <name evidence="2" type="ORF">MNBD_NITROSPINAE01-397</name>
</gene>
<name>A0A3B1CNU0_9ZZZZ</name>
<dbReference type="InterPro" id="IPR027598">
    <property type="entry name" value="Amphi-Trp_dom"/>
</dbReference>
<sequence length="91" mass="10377">MAKTDEEFIFESLQDKESIAKFLDALNNGFSKGKLMLGSKKKSLLLEPQGIIKFDVEGKRKNGHIKLKLKFSWKEGKKKKDSADDQFVIKS</sequence>
<evidence type="ECO:0000259" key="1">
    <source>
        <dbReference type="Pfam" id="PF20068"/>
    </source>
</evidence>
<feature type="domain" description="Amphi-Trp" evidence="1">
    <location>
        <begin position="6"/>
        <end position="87"/>
    </location>
</feature>
<reference evidence="2" key="1">
    <citation type="submission" date="2018-06" db="EMBL/GenBank/DDBJ databases">
        <authorList>
            <person name="Zhirakovskaya E."/>
        </authorList>
    </citation>
    <scope>NUCLEOTIDE SEQUENCE</scope>
</reference>
<protein>
    <recommendedName>
        <fullName evidence="1">Amphi-Trp domain-containing protein</fullName>
    </recommendedName>
</protein>